<accession>A0A557S3C8</accession>
<dbReference type="PROSITE" id="PS50111">
    <property type="entry name" value="CHEMOTAXIS_TRANSDUC_2"/>
    <property type="match status" value="1"/>
</dbReference>
<proteinExistence type="inferred from homology"/>
<dbReference type="Pfam" id="PF00015">
    <property type="entry name" value="MCPsignal"/>
    <property type="match status" value="1"/>
</dbReference>
<dbReference type="SMART" id="SM00283">
    <property type="entry name" value="MA"/>
    <property type="match status" value="1"/>
</dbReference>
<comment type="caution">
    <text evidence="7">The sequence shown here is derived from an EMBL/GenBank/DDBJ whole genome shotgun (WGS) entry which is preliminary data.</text>
</comment>
<comment type="subcellular location">
    <subcellularLocation>
        <location evidence="1">Membrane</location>
    </subcellularLocation>
</comment>
<dbReference type="GO" id="GO:0004888">
    <property type="term" value="F:transmembrane signaling receptor activity"/>
    <property type="evidence" value="ECO:0007669"/>
    <property type="project" value="InterPro"/>
</dbReference>
<evidence type="ECO:0000313" key="8">
    <source>
        <dbReference type="Proteomes" id="UP000316649"/>
    </source>
</evidence>
<dbReference type="Proteomes" id="UP000316649">
    <property type="component" value="Unassembled WGS sequence"/>
</dbReference>
<dbReference type="InterPro" id="IPR004089">
    <property type="entry name" value="MCPsignal_dom"/>
</dbReference>
<dbReference type="GO" id="GO:0016020">
    <property type="term" value="C:membrane"/>
    <property type="evidence" value="ECO:0007669"/>
    <property type="project" value="UniProtKB-SubCell"/>
</dbReference>
<keyword evidence="2 4" id="KW-0807">Transducer</keyword>
<evidence type="ECO:0000313" key="7">
    <source>
        <dbReference type="EMBL" id="TVO71916.1"/>
    </source>
</evidence>
<evidence type="ECO:0000256" key="3">
    <source>
        <dbReference type="ARBA" id="ARBA00029447"/>
    </source>
</evidence>
<dbReference type="PRINTS" id="PR00260">
    <property type="entry name" value="CHEMTRNSDUCR"/>
</dbReference>
<evidence type="ECO:0000256" key="2">
    <source>
        <dbReference type="ARBA" id="ARBA00023224"/>
    </source>
</evidence>
<name>A0A557S3C8_9GAMM</name>
<feature type="transmembrane region" description="Helical" evidence="5">
    <location>
        <begin position="7"/>
        <end position="29"/>
    </location>
</feature>
<keyword evidence="5" id="KW-0472">Membrane</keyword>
<evidence type="ECO:0000256" key="5">
    <source>
        <dbReference type="SAM" id="Phobius"/>
    </source>
</evidence>
<dbReference type="EMBL" id="VMNH01000018">
    <property type="protein sequence ID" value="TVO71916.1"/>
    <property type="molecule type" value="Genomic_DNA"/>
</dbReference>
<dbReference type="InterPro" id="IPR004090">
    <property type="entry name" value="Chemotax_Me-accpt_rcpt"/>
</dbReference>
<dbReference type="OrthoDB" id="2489132at2"/>
<dbReference type="RefSeq" id="WP_144359627.1">
    <property type="nucleotide sequence ID" value="NZ_VMNH01000018.1"/>
</dbReference>
<dbReference type="PANTHER" id="PTHR32089">
    <property type="entry name" value="METHYL-ACCEPTING CHEMOTAXIS PROTEIN MCPB"/>
    <property type="match status" value="1"/>
</dbReference>
<dbReference type="CDD" id="cd11386">
    <property type="entry name" value="MCP_signal"/>
    <property type="match status" value="1"/>
</dbReference>
<dbReference type="Gene3D" id="1.10.287.950">
    <property type="entry name" value="Methyl-accepting chemotaxis protein"/>
    <property type="match status" value="1"/>
</dbReference>
<comment type="similarity">
    <text evidence="3">Belongs to the methyl-accepting chemotaxis (MCP) protein family.</text>
</comment>
<feature type="domain" description="Methyl-accepting transducer" evidence="6">
    <location>
        <begin position="118"/>
        <end position="354"/>
    </location>
</feature>
<keyword evidence="5" id="KW-1133">Transmembrane helix</keyword>
<gene>
    <name evidence="7" type="ORF">FHP88_13555</name>
</gene>
<evidence type="ECO:0000259" key="6">
    <source>
        <dbReference type="PROSITE" id="PS50111"/>
    </source>
</evidence>
<dbReference type="GO" id="GO:0007165">
    <property type="term" value="P:signal transduction"/>
    <property type="evidence" value="ECO:0007669"/>
    <property type="project" value="UniProtKB-KW"/>
</dbReference>
<feature type="transmembrane region" description="Helical" evidence="5">
    <location>
        <begin position="35"/>
        <end position="56"/>
    </location>
</feature>
<evidence type="ECO:0000256" key="4">
    <source>
        <dbReference type="PROSITE-ProRule" id="PRU00284"/>
    </source>
</evidence>
<sequence>MDKLKKSLFINLLAALVVGMGFAVIISFMTTDSSLVPLMGVAFVSVAVTLLLVYLLQIKPISKEIRFMRTLVDAKGHLDAEQAKQLSSLEQGMGGKDFQVVGDAVHQYYSCSVGVVGRSGKIAIAGAEVSYAADVLKKRIDDQIEHIQKITDATSNISNNIEQAVTNSETLKELSRQTRRASYIGQEAIGEAAEQMRNTGTHAQQAAELIAKLEDRAGQISQITKVISEIADQTNLLALNAAIEAARAGEQGRGFAVVAEEVRNLATRTSSATTEIGQMVQRINEETGNAGNTMRSLVGEVEESRSRTEKVDTQLLEILEHAREVEQRVIAAAERSEQNREHQGQINQSLEVFSQSLNSSFEKVESVADQSLALSEMAESIYELLGDTGLQGEHGIAFDEGRAAVEAIQKTFEQAVEKGQLTLNQVFDRDYKAIPNSNPPKYKTQFDDFTDAHFPAIQEPILSRHSFMAYAGAVDNNGYFPTHNKRFSQPITGDYAKDLLTNRTKRIFNDRTGARCGSNTKPFLLQTYKRDTGEVMHDLTIPIYVSGRHWGGFRIGYQSSDH</sequence>
<keyword evidence="8" id="KW-1185">Reference proteome</keyword>
<organism evidence="7 8">
    <name type="scientific">Sedimenticola selenatireducens</name>
    <dbReference type="NCBI Taxonomy" id="191960"/>
    <lineage>
        <taxon>Bacteria</taxon>
        <taxon>Pseudomonadati</taxon>
        <taxon>Pseudomonadota</taxon>
        <taxon>Gammaproteobacteria</taxon>
        <taxon>Chromatiales</taxon>
        <taxon>Sedimenticolaceae</taxon>
        <taxon>Sedimenticola</taxon>
    </lineage>
</organism>
<dbReference type="SUPFAM" id="SSF58104">
    <property type="entry name" value="Methyl-accepting chemotaxis protein (MCP) signaling domain"/>
    <property type="match status" value="1"/>
</dbReference>
<evidence type="ECO:0000256" key="1">
    <source>
        <dbReference type="ARBA" id="ARBA00004370"/>
    </source>
</evidence>
<dbReference type="AlphaFoldDB" id="A0A557S3C8"/>
<protein>
    <submittedName>
        <fullName evidence="7">Methyl-accepting chemotaxis protein</fullName>
    </submittedName>
</protein>
<keyword evidence="5" id="KW-0812">Transmembrane</keyword>
<dbReference type="GO" id="GO:0006935">
    <property type="term" value="P:chemotaxis"/>
    <property type="evidence" value="ECO:0007669"/>
    <property type="project" value="InterPro"/>
</dbReference>
<reference evidence="7 8" key="1">
    <citation type="submission" date="2019-07" db="EMBL/GenBank/DDBJ databases">
        <title>The pathways for chlorine oxyanion respiration interact through the shared metabolite chlorate.</title>
        <authorList>
            <person name="Barnum T.P."/>
            <person name="Cheng Y."/>
            <person name="Hill K.A."/>
            <person name="Lucas L.N."/>
            <person name="Carlson H.K."/>
            <person name="Coates J.D."/>
        </authorList>
    </citation>
    <scope>NUCLEOTIDE SEQUENCE [LARGE SCALE GENOMIC DNA]</scope>
    <source>
        <strain evidence="7 8">BK-1</strain>
    </source>
</reference>
<dbReference type="PANTHER" id="PTHR32089:SF112">
    <property type="entry name" value="LYSOZYME-LIKE PROTEIN-RELATED"/>
    <property type="match status" value="1"/>
</dbReference>